<sequence>MLAISLVLPACANLQGLKLLTPQSFGLERIAPQVWIEREADEVQRQALLSAVRVAEQRMRVVWGPPVSAPRVHACVSEGCYEAFGGQGSRARIHGHEILLSPRGFNGDFLAHEWSHDEIRTRLGWRAWMALPTWFDEGLAVAVSQAPEHDDGHWDWLAQQQVPRPTRAQLMALRTQAQWLEGVRRWGEADHAARRARGEPEIRPLYTAAGHEVRTWLAQGDPLALQRLLQRLEDGTDFNTAYRLTDATASSATGR</sequence>
<evidence type="ECO:0000313" key="2">
    <source>
        <dbReference type="Proteomes" id="UP001368500"/>
    </source>
</evidence>
<evidence type="ECO:0000313" key="1">
    <source>
        <dbReference type="EMBL" id="MEK8028757.1"/>
    </source>
</evidence>
<keyword evidence="2" id="KW-1185">Reference proteome</keyword>
<comment type="caution">
    <text evidence="1">The sequence shown here is derived from an EMBL/GenBank/DDBJ whole genome shotgun (WGS) entry which is preliminary data.</text>
</comment>
<dbReference type="Proteomes" id="UP001368500">
    <property type="component" value="Unassembled WGS sequence"/>
</dbReference>
<name>A0ABU9BIN2_9BURK</name>
<organism evidence="1 2">
    <name type="scientific">Pseudaquabacterium rugosum</name>
    <dbReference type="NCBI Taxonomy" id="2984194"/>
    <lineage>
        <taxon>Bacteria</taxon>
        <taxon>Pseudomonadati</taxon>
        <taxon>Pseudomonadota</taxon>
        <taxon>Betaproteobacteria</taxon>
        <taxon>Burkholderiales</taxon>
        <taxon>Sphaerotilaceae</taxon>
        <taxon>Pseudaquabacterium</taxon>
    </lineage>
</organism>
<protein>
    <recommendedName>
        <fullName evidence="3">Peptidase MA-like domain-containing protein</fullName>
    </recommendedName>
</protein>
<evidence type="ECO:0008006" key="3">
    <source>
        <dbReference type="Google" id="ProtNLM"/>
    </source>
</evidence>
<accession>A0ABU9BIN2</accession>
<reference evidence="1 2" key="1">
    <citation type="submission" date="2024-04" db="EMBL/GenBank/DDBJ databases">
        <title>Novel species of the genus Ideonella isolated from streams.</title>
        <authorList>
            <person name="Lu H."/>
        </authorList>
    </citation>
    <scope>NUCLEOTIDE SEQUENCE [LARGE SCALE GENOMIC DNA]</scope>
    <source>
        <strain evidence="1 2">BYS139W</strain>
    </source>
</reference>
<gene>
    <name evidence="1" type="ORF">AACH11_22585</name>
</gene>
<dbReference type="EMBL" id="JBBUTF010000030">
    <property type="protein sequence ID" value="MEK8028757.1"/>
    <property type="molecule type" value="Genomic_DNA"/>
</dbReference>
<proteinExistence type="predicted"/>
<dbReference type="RefSeq" id="WP_341376545.1">
    <property type="nucleotide sequence ID" value="NZ_JBBUTF010000030.1"/>
</dbReference>